<name>A0A1H2LC85_9ACTN</name>
<comment type="similarity">
    <text evidence="1">Belongs to the FAH family.</text>
</comment>
<dbReference type="EMBL" id="LT629791">
    <property type="protein sequence ID" value="SDU78452.1"/>
    <property type="molecule type" value="Genomic_DNA"/>
</dbReference>
<gene>
    <name evidence="4" type="ORF">SAMN04488563_5788</name>
</gene>
<dbReference type="InterPro" id="IPR036663">
    <property type="entry name" value="Fumarylacetoacetase_C_sf"/>
</dbReference>
<dbReference type="STRING" id="419479.SAMN04488563_5788"/>
<feature type="domain" description="Fumarylacetoacetase-like C-terminal" evidence="3">
    <location>
        <begin position="224"/>
        <end position="367"/>
    </location>
</feature>
<evidence type="ECO:0000313" key="4">
    <source>
        <dbReference type="EMBL" id="SDU78452.1"/>
    </source>
</evidence>
<dbReference type="InterPro" id="IPR051121">
    <property type="entry name" value="FAH"/>
</dbReference>
<dbReference type="AlphaFoldDB" id="A0A1H2LC85"/>
<dbReference type="PANTHER" id="PTHR42796">
    <property type="entry name" value="FUMARYLACETOACETATE HYDROLASE DOMAIN-CONTAINING PROTEIN 2A-RELATED"/>
    <property type="match status" value="1"/>
</dbReference>
<evidence type="ECO:0000256" key="2">
    <source>
        <dbReference type="ARBA" id="ARBA00022723"/>
    </source>
</evidence>
<dbReference type="PANTHER" id="PTHR42796:SF7">
    <property type="entry name" value="2-DEHYDRO-3-DEOXY-D-ARABINONATE DEHYDRATASE"/>
    <property type="match status" value="1"/>
</dbReference>
<dbReference type="RefSeq" id="WP_046770776.1">
    <property type="nucleotide sequence ID" value="NZ_LBMC01000032.1"/>
</dbReference>
<protein>
    <submittedName>
        <fullName evidence="4">Fumarylacetoacetate (FAA) hydrolase family protein</fullName>
    </submittedName>
</protein>
<dbReference type="GO" id="GO:0016787">
    <property type="term" value="F:hydrolase activity"/>
    <property type="evidence" value="ECO:0007669"/>
    <property type="project" value="UniProtKB-KW"/>
</dbReference>
<dbReference type="GO" id="GO:0044281">
    <property type="term" value="P:small molecule metabolic process"/>
    <property type="evidence" value="ECO:0007669"/>
    <property type="project" value="UniProtKB-ARBA"/>
</dbReference>
<dbReference type="InterPro" id="IPR011234">
    <property type="entry name" value="Fumarylacetoacetase-like_C"/>
</dbReference>
<organism evidence="4 5">
    <name type="scientific">Jiangella alkaliphila</name>
    <dbReference type="NCBI Taxonomy" id="419479"/>
    <lineage>
        <taxon>Bacteria</taxon>
        <taxon>Bacillati</taxon>
        <taxon>Actinomycetota</taxon>
        <taxon>Actinomycetes</taxon>
        <taxon>Jiangellales</taxon>
        <taxon>Jiangellaceae</taxon>
        <taxon>Jiangella</taxon>
    </lineage>
</organism>
<keyword evidence="5" id="KW-1185">Reference proteome</keyword>
<sequence>MTPWFGTAAEALPDDAADSVLIGRIWDPAAAGPSPVVVRDGEVVDISSRFPTVRDLCELPEPATVAAGLDGRRVGTVDEVLGNTGAALRDDARPRLLAPVDLQVLKAAGVTFAVSMIERVIEERARGDLTLAADLRRRMLAGVGADFHDLSPGSEEAGRLKDLLVAEGAWSQYLEVGIGPDAEIFTKGQILSAVGTAVPVGVLATSTWNNPEPEVALVVQSSGRIVGATLGNDVNLRDVEGRSALLLPMAKDNNASCALGPFIRLFDDRFGLDDVRGLEVGLHISGDDGFRLDAVSEMSRISRDPEALVGQLIGPHHHYPDGAVLMLGTMFAPIQDRDRPGEGFTHKLGDVVRIGSPALGTLVNRVRHAEECEPWDFGVRALMGNLARRGLL</sequence>
<dbReference type="Pfam" id="PF01557">
    <property type="entry name" value="FAA_hydrolase"/>
    <property type="match status" value="1"/>
</dbReference>
<dbReference type="Gene3D" id="3.90.850.10">
    <property type="entry name" value="Fumarylacetoacetase-like, C-terminal domain"/>
    <property type="match status" value="1"/>
</dbReference>
<evidence type="ECO:0000256" key="1">
    <source>
        <dbReference type="ARBA" id="ARBA00010211"/>
    </source>
</evidence>
<dbReference type="Proteomes" id="UP000182977">
    <property type="component" value="Chromosome I"/>
</dbReference>
<dbReference type="GO" id="GO:0046872">
    <property type="term" value="F:metal ion binding"/>
    <property type="evidence" value="ECO:0007669"/>
    <property type="project" value="UniProtKB-KW"/>
</dbReference>
<proteinExistence type="inferred from homology"/>
<keyword evidence="4" id="KW-0378">Hydrolase</keyword>
<evidence type="ECO:0000313" key="5">
    <source>
        <dbReference type="Proteomes" id="UP000182977"/>
    </source>
</evidence>
<keyword evidence="2" id="KW-0479">Metal-binding</keyword>
<dbReference type="SUPFAM" id="SSF56529">
    <property type="entry name" value="FAH"/>
    <property type="match status" value="1"/>
</dbReference>
<dbReference type="OrthoDB" id="9779415at2"/>
<evidence type="ECO:0000259" key="3">
    <source>
        <dbReference type="Pfam" id="PF01557"/>
    </source>
</evidence>
<reference evidence="5" key="1">
    <citation type="submission" date="2016-10" db="EMBL/GenBank/DDBJ databases">
        <authorList>
            <person name="Varghese N."/>
            <person name="Submissions S."/>
        </authorList>
    </citation>
    <scope>NUCLEOTIDE SEQUENCE [LARGE SCALE GENOMIC DNA]</scope>
    <source>
        <strain evidence="5">DSM 45079</strain>
    </source>
</reference>
<accession>A0A1H2LC85</accession>